<gene>
    <name evidence="4" type="ORF">DJ533_12465</name>
</gene>
<keyword evidence="2 3" id="KW-0479">Metal-binding</keyword>
<feature type="binding site" evidence="3">
    <location>
        <position position="138"/>
    </location>
    <ligand>
        <name>a divalent metal cation</name>
        <dbReference type="ChEBI" id="CHEBI:60240"/>
    </ligand>
</feature>
<protein>
    <submittedName>
        <fullName evidence="4">Damage-inducible protein DinB</fullName>
    </submittedName>
</protein>
<accession>A0A2S2FEF4</accession>
<evidence type="ECO:0000313" key="5">
    <source>
        <dbReference type="Proteomes" id="UP000245977"/>
    </source>
</evidence>
<keyword evidence="5" id="KW-1185">Reference proteome</keyword>
<dbReference type="Pfam" id="PF05163">
    <property type="entry name" value="DinB"/>
    <property type="match status" value="1"/>
</dbReference>
<dbReference type="Proteomes" id="UP000245977">
    <property type="component" value="Chromosome"/>
</dbReference>
<dbReference type="SUPFAM" id="SSF109854">
    <property type="entry name" value="DinB/YfiT-like putative metalloenzymes"/>
    <property type="match status" value="1"/>
</dbReference>
<dbReference type="AlphaFoldDB" id="A0A2S2FEF4"/>
<evidence type="ECO:0000256" key="1">
    <source>
        <dbReference type="ARBA" id="ARBA00008635"/>
    </source>
</evidence>
<evidence type="ECO:0000256" key="3">
    <source>
        <dbReference type="PIRSR" id="PIRSR607837-1"/>
    </source>
</evidence>
<reference evidence="4" key="1">
    <citation type="submission" date="2019-08" db="EMBL/GenBank/DDBJ databases">
        <title>The complete genome of Acinetobacter defluvii strain WCHAD010030.</title>
        <authorList>
            <person name="Hu Y."/>
            <person name="Qin J."/>
            <person name="Feng Y."/>
            <person name="Zong Z."/>
        </authorList>
    </citation>
    <scope>NUCLEOTIDE SEQUENCE</scope>
    <source>
        <strain evidence="4">WCHA30</strain>
    </source>
</reference>
<dbReference type="STRING" id="1871111.GCA_001704615_01325"/>
<dbReference type="PANTHER" id="PTHR37302:SF1">
    <property type="entry name" value="PROTEIN DINB"/>
    <property type="match status" value="1"/>
</dbReference>
<evidence type="ECO:0000313" key="4">
    <source>
        <dbReference type="EMBL" id="AWL29324.1"/>
    </source>
</evidence>
<sequence length="168" mass="19255">MNKATFQLLAQYNLWATQGLVKHLKKMPDDDFHQDVGLFFKTISGTLNHLLLGEHYLWYPRFKEEVSPRIALDHTIHTEKYVLLNELEQKSQNWIDFVATIPESMLNGNLTYQRASGQTLTLPYAATLLHVFNHGTHHRGQVTAAMTVLGYACPELDLVYMLAEKNQA</sequence>
<proteinExistence type="inferred from homology"/>
<name>A0A2S2FEF4_9GAMM</name>
<dbReference type="OrthoDB" id="9807509at2"/>
<dbReference type="GO" id="GO:0046872">
    <property type="term" value="F:metal ion binding"/>
    <property type="evidence" value="ECO:0007669"/>
    <property type="project" value="UniProtKB-KW"/>
</dbReference>
<evidence type="ECO:0000256" key="2">
    <source>
        <dbReference type="ARBA" id="ARBA00022723"/>
    </source>
</evidence>
<dbReference type="KEGG" id="adv:DJ533_12465"/>
<dbReference type="Gene3D" id="1.20.120.450">
    <property type="entry name" value="dinb family like domain"/>
    <property type="match status" value="1"/>
</dbReference>
<organism evidence="4 5">
    <name type="scientific">Acinetobacter defluvii</name>
    <dbReference type="NCBI Taxonomy" id="1871111"/>
    <lineage>
        <taxon>Bacteria</taxon>
        <taxon>Pseudomonadati</taxon>
        <taxon>Pseudomonadota</taxon>
        <taxon>Gammaproteobacteria</taxon>
        <taxon>Moraxellales</taxon>
        <taxon>Moraxellaceae</taxon>
        <taxon>Acinetobacter</taxon>
    </lineage>
</organism>
<dbReference type="RefSeq" id="WP_065992616.1">
    <property type="nucleotide sequence ID" value="NZ_CP029397.2"/>
</dbReference>
<dbReference type="InterPro" id="IPR007837">
    <property type="entry name" value="DinB"/>
</dbReference>
<dbReference type="PANTHER" id="PTHR37302">
    <property type="entry name" value="SLR1116 PROTEIN"/>
    <property type="match status" value="1"/>
</dbReference>
<feature type="binding site" evidence="3">
    <location>
        <position position="134"/>
    </location>
    <ligand>
        <name>a divalent metal cation</name>
        <dbReference type="ChEBI" id="CHEBI:60240"/>
    </ligand>
</feature>
<dbReference type="InterPro" id="IPR034660">
    <property type="entry name" value="DinB/YfiT-like"/>
</dbReference>
<feature type="binding site" evidence="3">
    <location>
        <position position="49"/>
    </location>
    <ligand>
        <name>a divalent metal cation</name>
        <dbReference type="ChEBI" id="CHEBI:60240"/>
    </ligand>
</feature>
<dbReference type="EMBL" id="CP029397">
    <property type="protein sequence ID" value="AWL29324.1"/>
    <property type="molecule type" value="Genomic_DNA"/>
</dbReference>
<comment type="similarity">
    <text evidence="1">Belongs to the DinB family.</text>
</comment>